<accession>A0A4C2A0U2</accession>
<reference evidence="2 3" key="1">
    <citation type="journal article" date="2019" name="Commun. Biol.">
        <title>The bagworm genome reveals a unique fibroin gene that provides high tensile strength.</title>
        <authorList>
            <person name="Kono N."/>
            <person name="Nakamura H."/>
            <person name="Ohtoshi R."/>
            <person name="Tomita M."/>
            <person name="Numata K."/>
            <person name="Arakawa K."/>
        </authorList>
    </citation>
    <scope>NUCLEOTIDE SEQUENCE [LARGE SCALE GENOMIC DNA]</scope>
</reference>
<feature type="region of interest" description="Disordered" evidence="1">
    <location>
        <begin position="1"/>
        <end position="25"/>
    </location>
</feature>
<dbReference type="AlphaFoldDB" id="A0A4C2A0U2"/>
<proteinExistence type="predicted"/>
<keyword evidence="3" id="KW-1185">Reference proteome</keyword>
<comment type="caution">
    <text evidence="2">The sequence shown here is derived from an EMBL/GenBank/DDBJ whole genome shotgun (WGS) entry which is preliminary data.</text>
</comment>
<evidence type="ECO:0000313" key="2">
    <source>
        <dbReference type="EMBL" id="GBP92789.1"/>
    </source>
</evidence>
<evidence type="ECO:0000313" key="3">
    <source>
        <dbReference type="Proteomes" id="UP000299102"/>
    </source>
</evidence>
<organism evidence="2 3">
    <name type="scientific">Eumeta variegata</name>
    <name type="common">Bagworm moth</name>
    <name type="synonym">Eumeta japonica</name>
    <dbReference type="NCBI Taxonomy" id="151549"/>
    <lineage>
        <taxon>Eukaryota</taxon>
        <taxon>Metazoa</taxon>
        <taxon>Ecdysozoa</taxon>
        <taxon>Arthropoda</taxon>
        <taxon>Hexapoda</taxon>
        <taxon>Insecta</taxon>
        <taxon>Pterygota</taxon>
        <taxon>Neoptera</taxon>
        <taxon>Endopterygota</taxon>
        <taxon>Lepidoptera</taxon>
        <taxon>Glossata</taxon>
        <taxon>Ditrysia</taxon>
        <taxon>Tineoidea</taxon>
        <taxon>Psychidae</taxon>
        <taxon>Oiketicinae</taxon>
        <taxon>Eumeta</taxon>
    </lineage>
</organism>
<protein>
    <submittedName>
        <fullName evidence="2">Uncharacterized protein</fullName>
    </submittedName>
</protein>
<name>A0A4C2A0U2_EUMVA</name>
<dbReference type="Proteomes" id="UP000299102">
    <property type="component" value="Unassembled WGS sequence"/>
</dbReference>
<gene>
    <name evidence="2" type="ORF">EVAR_98532_1</name>
</gene>
<dbReference type="EMBL" id="BGZK01002309">
    <property type="protein sequence ID" value="GBP92789.1"/>
    <property type="molecule type" value="Genomic_DNA"/>
</dbReference>
<sequence length="74" mass="8524">MRARRGTRPFHSGMVSPPKERERRDIKVKGVPSTRAQLARLRARDRDANVLQVILEDVDNNVFVFIECAYSDLV</sequence>
<evidence type="ECO:0000256" key="1">
    <source>
        <dbReference type="SAM" id="MobiDB-lite"/>
    </source>
</evidence>